<dbReference type="InterPro" id="IPR015883">
    <property type="entry name" value="Glyco_hydro_20_cat"/>
</dbReference>
<dbReference type="Pfam" id="PF13287">
    <property type="entry name" value="Fn3_assoc"/>
    <property type="match status" value="1"/>
</dbReference>
<evidence type="ECO:0000256" key="2">
    <source>
        <dbReference type="ARBA" id="ARBA00006285"/>
    </source>
</evidence>
<dbReference type="InterPro" id="IPR015882">
    <property type="entry name" value="HEX_bac_N"/>
</dbReference>
<dbReference type="SUPFAM" id="SSF51445">
    <property type="entry name" value="(Trans)glycosidases"/>
    <property type="match status" value="1"/>
</dbReference>
<dbReference type="Gene3D" id="3.30.379.10">
    <property type="entry name" value="Chitobiase/beta-hexosaminidase domain 2-like"/>
    <property type="match status" value="1"/>
</dbReference>
<evidence type="ECO:0000256" key="1">
    <source>
        <dbReference type="ARBA" id="ARBA00001231"/>
    </source>
</evidence>
<evidence type="ECO:0000256" key="6">
    <source>
        <dbReference type="SAM" id="SignalP"/>
    </source>
</evidence>
<feature type="signal peptide" evidence="6">
    <location>
        <begin position="1"/>
        <end position="31"/>
    </location>
</feature>
<reference evidence="9 10" key="1">
    <citation type="submission" date="2020-08" db="EMBL/GenBank/DDBJ databases">
        <title>Genomic Encyclopedia of Type Strains, Phase IV (KMG-IV): sequencing the most valuable type-strain genomes for metagenomic binning, comparative biology and taxonomic classification.</title>
        <authorList>
            <person name="Goeker M."/>
        </authorList>
    </citation>
    <scope>NUCLEOTIDE SEQUENCE [LARGE SCALE GENOMIC DNA]</scope>
    <source>
        <strain evidence="9 10">DSM 100995</strain>
    </source>
</reference>
<dbReference type="Pfam" id="PF00728">
    <property type="entry name" value="Glyco_hydro_20"/>
    <property type="match status" value="1"/>
</dbReference>
<evidence type="ECO:0000313" key="9">
    <source>
        <dbReference type="EMBL" id="MBB3971140.1"/>
    </source>
</evidence>
<dbReference type="RefSeq" id="WP_229704704.1">
    <property type="nucleotide sequence ID" value="NZ_BMCZ01000008.1"/>
</dbReference>
<dbReference type="Gene3D" id="3.20.20.80">
    <property type="entry name" value="Glycosidases"/>
    <property type="match status" value="1"/>
</dbReference>
<comment type="caution">
    <text evidence="9">The sequence shown here is derived from an EMBL/GenBank/DDBJ whole genome shotgun (WGS) entry which is preliminary data.</text>
</comment>
<feature type="chain" id="PRO_5046028755" description="beta-N-acetylhexosaminidase" evidence="6">
    <location>
        <begin position="32"/>
        <end position="775"/>
    </location>
</feature>
<dbReference type="CDD" id="cd06563">
    <property type="entry name" value="GH20_chitobiase-like"/>
    <property type="match status" value="1"/>
</dbReference>
<sequence length="775" mass="86383">MKKLLNPKIGLYWVKLTAAIFFAAVGLPSTAQQAKRNYDIDVIPRPAKVIGFKEVFTITHKTSIQTSNAEALNVAGMLKQHINAISGITLNTGQAKNSSNTINLKIDSTTVSQREGYHLVIHTHQITLSGHDEAGLFYGLQTLTQLIKPGAKSNISLRGCDITDYPRFAYRGMHLDVSRHMFTVTAIKKWLTALAAYKINTFHWHLTDDQGWRIEIKKYPLLQSIAAYRSQTLIGHKREWPHLFDGKKYGGFYSQDDIKDMIQYAAKLHITIIPEIEMPGHAMAALAAYPSLGCTGGPYQTATYWGVFDDVYCAGNEATFTFLEGVLDEVATLFPSKYIHIGGDECPKSRWKACPKCQQRIKDEHLADESQLQSYFIKRISNYLASYNKKIIGWDEILEGGLTPGATVMSWTGEHGGIESAKQGHNVIMTPEKQVYLDYYQSLYPQDSIAAGGYTPLNKIYKYDPVPQVLTAGQAQYIIGVQANVWTEYMPNTQKAEYMMFPRILALAEIAWSPKKQRNLKSFLRRIRAGRETLSSMGINAANNFDQITDSISSGKNGMPLLHLTSVLKNAVIRYTTNGRVPNQQSKLYQSALLVDKTCIVKAGLFTGTKSVQEIYTKKIAISKATGKKVTLVNQPSGNYNPQNTGVMVNGVTGSRLYNDGEWFGFSGTDLDAVINLDSLNLISNLGINVLNYHWQKMWAPVELIFSVSADGVNYQTVYQQNNFPVNGINTVRAKIAPVKAQYIKVKAINQRIIPTGEYGAGGKPWLLADEFFVN</sequence>
<evidence type="ECO:0000256" key="5">
    <source>
        <dbReference type="ARBA" id="ARBA00023295"/>
    </source>
</evidence>
<dbReference type="InterPro" id="IPR025705">
    <property type="entry name" value="Beta_hexosaminidase_sua/sub"/>
</dbReference>
<keyword evidence="6" id="KW-0732">Signal</keyword>
<dbReference type="Pfam" id="PF02838">
    <property type="entry name" value="Glyco_hydro_20b"/>
    <property type="match status" value="1"/>
</dbReference>
<evidence type="ECO:0000259" key="8">
    <source>
        <dbReference type="Pfam" id="PF02838"/>
    </source>
</evidence>
<dbReference type="InterPro" id="IPR026876">
    <property type="entry name" value="Fn3_assoc_repeat"/>
</dbReference>
<comment type="similarity">
    <text evidence="2">Belongs to the glycosyl hydrolase 20 family.</text>
</comment>
<evidence type="ECO:0000259" key="7">
    <source>
        <dbReference type="Pfam" id="PF00728"/>
    </source>
</evidence>
<feature type="domain" description="Beta-hexosaminidase bacterial type N-terminal" evidence="8">
    <location>
        <begin position="40"/>
        <end position="165"/>
    </location>
</feature>
<proteinExistence type="inferred from homology"/>
<dbReference type="InterPro" id="IPR029018">
    <property type="entry name" value="Hex-like_dom2"/>
</dbReference>
<keyword evidence="4 9" id="KW-0378">Hydrolase</keyword>
<accession>A0ABR6IDK6</accession>
<dbReference type="Gene3D" id="2.60.120.260">
    <property type="entry name" value="Galactose-binding domain-like"/>
    <property type="match status" value="1"/>
</dbReference>
<protein>
    <recommendedName>
        <fullName evidence="3">beta-N-acetylhexosaminidase</fullName>
        <ecNumber evidence="3">3.2.1.52</ecNumber>
    </recommendedName>
</protein>
<organism evidence="9 10">
    <name type="scientific">Mucilaginibacter phyllosphaerae</name>
    <dbReference type="NCBI Taxonomy" id="1812349"/>
    <lineage>
        <taxon>Bacteria</taxon>
        <taxon>Pseudomonadati</taxon>
        <taxon>Bacteroidota</taxon>
        <taxon>Sphingobacteriia</taxon>
        <taxon>Sphingobacteriales</taxon>
        <taxon>Sphingobacteriaceae</taxon>
        <taxon>Mucilaginibacter</taxon>
    </lineage>
</organism>
<dbReference type="PANTHER" id="PTHR22600">
    <property type="entry name" value="BETA-HEXOSAMINIDASE"/>
    <property type="match status" value="1"/>
</dbReference>
<dbReference type="Proteomes" id="UP000583101">
    <property type="component" value="Unassembled WGS sequence"/>
</dbReference>
<dbReference type="EMBL" id="JACIEG010000008">
    <property type="protein sequence ID" value="MBB3971140.1"/>
    <property type="molecule type" value="Genomic_DNA"/>
</dbReference>
<evidence type="ECO:0000256" key="4">
    <source>
        <dbReference type="ARBA" id="ARBA00022801"/>
    </source>
</evidence>
<evidence type="ECO:0000256" key="3">
    <source>
        <dbReference type="ARBA" id="ARBA00012663"/>
    </source>
</evidence>
<name>A0ABR6IDK6_9SPHI</name>
<dbReference type="PRINTS" id="PR00738">
    <property type="entry name" value="GLHYDRLASE20"/>
</dbReference>
<keyword evidence="10" id="KW-1185">Reference proteome</keyword>
<feature type="domain" description="Glycoside hydrolase family 20 catalytic" evidence="7">
    <location>
        <begin position="168"/>
        <end position="514"/>
    </location>
</feature>
<comment type="catalytic activity">
    <reaction evidence="1">
        <text>Hydrolysis of terminal non-reducing N-acetyl-D-hexosamine residues in N-acetyl-beta-D-hexosaminides.</text>
        <dbReference type="EC" id="3.2.1.52"/>
    </reaction>
</comment>
<dbReference type="EC" id="3.2.1.52" evidence="3"/>
<dbReference type="GO" id="GO:0004563">
    <property type="term" value="F:beta-N-acetylhexosaminidase activity"/>
    <property type="evidence" value="ECO:0007669"/>
    <property type="project" value="UniProtKB-EC"/>
</dbReference>
<dbReference type="PANTHER" id="PTHR22600:SF57">
    <property type="entry name" value="BETA-N-ACETYLHEXOSAMINIDASE"/>
    <property type="match status" value="1"/>
</dbReference>
<gene>
    <name evidence="9" type="ORF">GGR35_003767</name>
</gene>
<evidence type="ECO:0000313" key="10">
    <source>
        <dbReference type="Proteomes" id="UP000583101"/>
    </source>
</evidence>
<dbReference type="SUPFAM" id="SSF55545">
    <property type="entry name" value="beta-N-acetylhexosaminidase-like domain"/>
    <property type="match status" value="1"/>
</dbReference>
<dbReference type="InterPro" id="IPR017853">
    <property type="entry name" value="GH"/>
</dbReference>
<keyword evidence="5 9" id="KW-0326">Glycosidase</keyword>